<gene>
    <name evidence="1" type="ORF">O0S10_06290</name>
</gene>
<reference evidence="1" key="1">
    <citation type="submission" date="2022-12" db="EMBL/GenBank/DDBJ databases">
        <title>Isolation and characterisation of novel Methanocorpusculum spp. from native Australian herbivores indicates the genus is ancestrally host-associated.</title>
        <authorList>
            <person name="Volmer J.G."/>
            <person name="Soo R.M."/>
            <person name="Evans P.N."/>
            <person name="Hoedt E.C."/>
            <person name="Astorga Alsina A.L."/>
            <person name="Woodcroft B.J."/>
            <person name="Tyson G.W."/>
            <person name="Hugenholtz P."/>
            <person name="Morrison M."/>
        </authorList>
    </citation>
    <scope>NUCLEOTIDE SEQUENCE</scope>
    <source>
        <strain evidence="1">MG</strain>
    </source>
</reference>
<protein>
    <submittedName>
        <fullName evidence="1">Uncharacterized protein</fullName>
    </submittedName>
</protein>
<proteinExistence type="predicted"/>
<evidence type="ECO:0000313" key="1">
    <source>
        <dbReference type="EMBL" id="MCZ0860837.1"/>
    </source>
</evidence>
<dbReference type="RefSeq" id="WP_268925040.1">
    <property type="nucleotide sequence ID" value="NZ_JAPTGB010000012.1"/>
</dbReference>
<accession>A0ABT4IGH1</accession>
<evidence type="ECO:0000313" key="2">
    <source>
        <dbReference type="Proteomes" id="UP001141422"/>
    </source>
</evidence>
<keyword evidence="2" id="KW-1185">Reference proteome</keyword>
<comment type="caution">
    <text evidence="1">The sequence shown here is derived from an EMBL/GenBank/DDBJ whole genome shotgun (WGS) entry which is preliminary data.</text>
</comment>
<sequence>MTRKIAYLRIPADLLSLIKTIAHSVLAVKGITAAKNSIGNRSEQKQNRKEK</sequence>
<dbReference type="EMBL" id="JAPTGB010000012">
    <property type="protein sequence ID" value="MCZ0860837.1"/>
    <property type="molecule type" value="Genomic_DNA"/>
</dbReference>
<dbReference type="Proteomes" id="UP001141422">
    <property type="component" value="Unassembled WGS sequence"/>
</dbReference>
<name>A0ABT4IGH1_9EURY</name>
<organism evidence="1 2">
    <name type="scientific">Methanocorpusculum petauri</name>
    <dbReference type="NCBI Taxonomy" id="3002863"/>
    <lineage>
        <taxon>Archaea</taxon>
        <taxon>Methanobacteriati</taxon>
        <taxon>Methanobacteriota</taxon>
        <taxon>Stenosarchaea group</taxon>
        <taxon>Methanomicrobia</taxon>
        <taxon>Methanomicrobiales</taxon>
        <taxon>Methanocorpusculaceae</taxon>
        <taxon>Methanocorpusculum</taxon>
    </lineage>
</organism>